<dbReference type="PaxDb" id="4577-GRMZM2G435438_P01"/>
<name>A0A1D6L5I1_MAIZE</name>
<dbReference type="STRING" id="4577.A0A1D6L5I1"/>
<proteinExistence type="predicted"/>
<dbReference type="eggNOG" id="KOG0657">
    <property type="taxonomic scope" value="Eukaryota"/>
</dbReference>
<dbReference type="AlphaFoldDB" id="A0A1D6L5I1"/>
<gene>
    <name evidence="1" type="ORF">ZEAMMB73_Zm00001d034105</name>
</gene>
<sequence>MDGICIVSLGDSLPSSRARSVPSIPYAIHSIPKSTPFPSEIQGIFRKEPFFYGHDNHDQLVKIAKQSPSALGGLDECAQEHLQKPELVTMLAELPSGILGGGPI</sequence>
<evidence type="ECO:0000313" key="1">
    <source>
        <dbReference type="EMBL" id="ONM09571.1"/>
    </source>
</evidence>
<organism evidence="1">
    <name type="scientific">Zea mays</name>
    <name type="common">Maize</name>
    <dbReference type="NCBI Taxonomy" id="4577"/>
    <lineage>
        <taxon>Eukaryota</taxon>
        <taxon>Viridiplantae</taxon>
        <taxon>Streptophyta</taxon>
        <taxon>Embryophyta</taxon>
        <taxon>Tracheophyta</taxon>
        <taxon>Spermatophyta</taxon>
        <taxon>Magnoliopsida</taxon>
        <taxon>Liliopsida</taxon>
        <taxon>Poales</taxon>
        <taxon>Poaceae</taxon>
        <taxon>PACMAD clade</taxon>
        <taxon>Panicoideae</taxon>
        <taxon>Andropogonodae</taxon>
        <taxon>Andropogoneae</taxon>
        <taxon>Tripsacinae</taxon>
        <taxon>Zea</taxon>
    </lineage>
</organism>
<reference evidence="1" key="1">
    <citation type="submission" date="2015-12" db="EMBL/GenBank/DDBJ databases">
        <title>Update maize B73 reference genome by single molecule sequencing technologies.</title>
        <authorList>
            <consortium name="Maize Genome Sequencing Project"/>
            <person name="Ware D."/>
        </authorList>
    </citation>
    <scope>NUCLEOTIDE SEQUENCE [LARGE SCALE GENOMIC DNA]</scope>
    <source>
        <tissue evidence="1">Seedling</tissue>
    </source>
</reference>
<accession>A0A1D6L5I1</accession>
<dbReference type="EMBL" id="CM007647">
    <property type="protein sequence ID" value="ONM09571.1"/>
    <property type="molecule type" value="Genomic_DNA"/>
</dbReference>
<protein>
    <submittedName>
        <fullName evidence="1">Uncharacterized protein</fullName>
    </submittedName>
</protein>
<dbReference type="InParanoid" id="A0A1D6L5I1"/>